<organism evidence="1 2">
    <name type="scientific">Arthrospiribacter ruber</name>
    <dbReference type="NCBI Taxonomy" id="2487934"/>
    <lineage>
        <taxon>Bacteria</taxon>
        <taxon>Pseudomonadati</taxon>
        <taxon>Bacteroidota</taxon>
        <taxon>Cytophagia</taxon>
        <taxon>Cytophagales</taxon>
        <taxon>Cyclobacteriaceae</taxon>
        <taxon>Arthrospiribacter</taxon>
    </lineage>
</organism>
<gene>
    <name evidence="1" type="ORF">EGN73_04585</name>
</gene>
<dbReference type="RefSeq" id="WP_219287294.1">
    <property type="nucleotide sequence ID" value="NZ_RPHB01000002.1"/>
</dbReference>
<dbReference type="AlphaFoldDB" id="A0A951IVZ1"/>
<proteinExistence type="predicted"/>
<evidence type="ECO:0000313" key="2">
    <source>
        <dbReference type="Proteomes" id="UP000727490"/>
    </source>
</evidence>
<comment type="caution">
    <text evidence="1">The sequence shown here is derived from an EMBL/GenBank/DDBJ whole genome shotgun (WGS) entry which is preliminary data.</text>
</comment>
<sequence length="272" mass="31623">MKRIPSIILLLVFTSFFAKGQDWGIPVTIDFPRLGLISLDNQGYIFVSDLEGNLYQYDQLGQRVNNFSPQRQGALSQLEASWTVNIFTFSQDLQEYRILDRFINPVAENRIPLQHITLAKAATLGNNNIIWVYDEADLSLKQLDYRQNRIIQNQPLNLVLAQSSLDILDIREHMNMVFIHIFEEGVYILDNQANFLRQLPSEFDQKLSFWKENLVYLNSGEMILQNLRNGEKKRFEKPKSISAKAVFINNQNVIFQGVNKIWIFPLNQTPLQ</sequence>
<dbReference type="Proteomes" id="UP000727490">
    <property type="component" value="Unassembled WGS sequence"/>
</dbReference>
<reference evidence="1 2" key="1">
    <citation type="journal article" date="2020" name="Syst. Appl. Microbiol.">
        <title>Arthrospiribacter ruber gen. nov., sp. nov., a novel bacterium isolated from Arthrospira cultures.</title>
        <authorList>
            <person name="Waleron M."/>
            <person name="Misztak A."/>
            <person name="Waleron M.M."/>
            <person name="Furmaniak M."/>
            <person name="Mrozik A."/>
            <person name="Waleron K."/>
        </authorList>
    </citation>
    <scope>NUCLEOTIDE SEQUENCE [LARGE SCALE GENOMIC DNA]</scope>
    <source>
        <strain evidence="1 2">DPMB0001</strain>
    </source>
</reference>
<dbReference type="EMBL" id="RPHB01000002">
    <property type="protein sequence ID" value="MBW3467087.1"/>
    <property type="molecule type" value="Genomic_DNA"/>
</dbReference>
<protein>
    <submittedName>
        <fullName evidence="1">Uncharacterized protein</fullName>
    </submittedName>
</protein>
<accession>A0A951IVZ1</accession>
<keyword evidence="2" id="KW-1185">Reference proteome</keyword>
<name>A0A951IVZ1_9BACT</name>
<evidence type="ECO:0000313" key="1">
    <source>
        <dbReference type="EMBL" id="MBW3467087.1"/>
    </source>
</evidence>